<keyword evidence="4" id="KW-0067">ATP-binding</keyword>
<dbReference type="InterPro" id="IPR001206">
    <property type="entry name" value="Diacylglycerol_kinase_cat_dom"/>
</dbReference>
<evidence type="ECO:0000256" key="4">
    <source>
        <dbReference type="ARBA" id="ARBA00022840"/>
    </source>
</evidence>
<gene>
    <name evidence="6" type="ORF">HWI92_02985</name>
</gene>
<evidence type="ECO:0000256" key="3">
    <source>
        <dbReference type="ARBA" id="ARBA00022777"/>
    </source>
</evidence>
<reference evidence="6 7" key="1">
    <citation type="submission" date="2020-06" db="EMBL/GenBank/DDBJ databases">
        <title>Dyadobacter sandarakinus sp. nov., isolated from the soil of the Arctic Yellow River Station.</title>
        <authorList>
            <person name="Zhang Y."/>
            <person name="Peng F."/>
        </authorList>
    </citation>
    <scope>NUCLEOTIDE SEQUENCE [LARGE SCALE GENOMIC DNA]</scope>
    <source>
        <strain evidence="6 7">Q3-56</strain>
    </source>
</reference>
<feature type="domain" description="DAGKc" evidence="5">
    <location>
        <begin position="1"/>
        <end position="127"/>
    </location>
</feature>
<evidence type="ECO:0000256" key="1">
    <source>
        <dbReference type="ARBA" id="ARBA00022679"/>
    </source>
</evidence>
<name>A0ABX7I2A2_9BACT</name>
<dbReference type="EMBL" id="CP056775">
    <property type="protein sequence ID" value="QRQ99953.1"/>
    <property type="molecule type" value="Genomic_DNA"/>
</dbReference>
<dbReference type="Gene3D" id="3.40.50.10330">
    <property type="entry name" value="Probable inorganic polyphosphate/atp-NAD kinase, domain 1"/>
    <property type="match status" value="1"/>
</dbReference>
<dbReference type="Gene3D" id="2.60.200.40">
    <property type="match status" value="1"/>
</dbReference>
<dbReference type="Pfam" id="PF00781">
    <property type="entry name" value="DAGK_cat"/>
    <property type="match status" value="1"/>
</dbReference>
<dbReference type="PROSITE" id="PS50146">
    <property type="entry name" value="DAGK"/>
    <property type="match status" value="1"/>
</dbReference>
<dbReference type="PANTHER" id="PTHR12358">
    <property type="entry name" value="SPHINGOSINE KINASE"/>
    <property type="match status" value="1"/>
</dbReference>
<dbReference type="InterPro" id="IPR050187">
    <property type="entry name" value="Lipid_Phosphate_FormReg"/>
</dbReference>
<evidence type="ECO:0000256" key="2">
    <source>
        <dbReference type="ARBA" id="ARBA00022741"/>
    </source>
</evidence>
<keyword evidence="2" id="KW-0547">Nucleotide-binding</keyword>
<protein>
    <submittedName>
        <fullName evidence="6">Diacylglycerol kinase</fullName>
    </submittedName>
</protein>
<dbReference type="PANTHER" id="PTHR12358:SF54">
    <property type="entry name" value="SPHINGOSINE KINASE RELATED PROTEIN"/>
    <property type="match status" value="1"/>
</dbReference>
<dbReference type="SUPFAM" id="SSF111331">
    <property type="entry name" value="NAD kinase/diacylglycerol kinase-like"/>
    <property type="match status" value="1"/>
</dbReference>
<sequence>MKKVRLLHNPTAGDNDFTKEELVRLIGKEGFDCTYASVRDEKWDDFEEDTDFLIIAGGDGTVRRVSKALMNRKRLDKQFPLALLPHGTANNIAGALQVEGSVRDIVRSWHHDRLKLFDIGKVYGLDKDLFFLESFGFGIFPRLMKVMEKIHEEIGDSAEEKIRAARAMLYDVLLNYEASECRIVADGAEHSGKYVMVEIMNISSIGPNLALAPWADPGDGELEIVTVAASQRSKFETFLLNQINGVADTFHFTTIRGKNIAVYWEGKDVHADDELLKMQKSHEIQIKVQPGMLEFLVKQ</sequence>
<dbReference type="Proteomes" id="UP000612680">
    <property type="component" value="Chromosome"/>
</dbReference>
<dbReference type="InterPro" id="IPR017438">
    <property type="entry name" value="ATP-NAD_kinase_N"/>
</dbReference>
<accession>A0ABX7I2A2</accession>
<evidence type="ECO:0000313" key="7">
    <source>
        <dbReference type="Proteomes" id="UP000612680"/>
    </source>
</evidence>
<proteinExistence type="predicted"/>
<evidence type="ECO:0000313" key="6">
    <source>
        <dbReference type="EMBL" id="QRQ99953.1"/>
    </source>
</evidence>
<keyword evidence="7" id="KW-1185">Reference proteome</keyword>
<dbReference type="InterPro" id="IPR045540">
    <property type="entry name" value="YegS/DAGK_C"/>
</dbReference>
<keyword evidence="3 6" id="KW-0418">Kinase</keyword>
<dbReference type="InterPro" id="IPR016064">
    <property type="entry name" value="NAD/diacylglycerol_kinase_sf"/>
</dbReference>
<evidence type="ECO:0000259" key="5">
    <source>
        <dbReference type="PROSITE" id="PS50146"/>
    </source>
</evidence>
<keyword evidence="1" id="KW-0808">Transferase</keyword>
<dbReference type="RefSeq" id="WP_204660715.1">
    <property type="nucleotide sequence ID" value="NZ_CP056775.1"/>
</dbReference>
<dbReference type="Pfam" id="PF19279">
    <property type="entry name" value="YegS_C"/>
    <property type="match status" value="1"/>
</dbReference>
<organism evidence="6 7">
    <name type="scientific">Dyadobacter sandarakinus</name>
    <dbReference type="NCBI Taxonomy" id="2747268"/>
    <lineage>
        <taxon>Bacteria</taxon>
        <taxon>Pseudomonadati</taxon>
        <taxon>Bacteroidota</taxon>
        <taxon>Cytophagia</taxon>
        <taxon>Cytophagales</taxon>
        <taxon>Spirosomataceae</taxon>
        <taxon>Dyadobacter</taxon>
    </lineage>
</organism>
<dbReference type="GO" id="GO:0016301">
    <property type="term" value="F:kinase activity"/>
    <property type="evidence" value="ECO:0007669"/>
    <property type="project" value="UniProtKB-KW"/>
</dbReference>